<gene>
    <name evidence="3" type="ORF">RWH45_00575</name>
</gene>
<feature type="compositionally biased region" description="Acidic residues" evidence="1">
    <location>
        <begin position="376"/>
        <end position="397"/>
    </location>
</feature>
<feature type="domain" description="CobQ/CobB/MinD/ParA nucleotide binding" evidence="2">
    <location>
        <begin position="607"/>
        <end position="750"/>
    </location>
</feature>
<keyword evidence="4" id="KW-1185">Reference proteome</keyword>
<dbReference type="InterPro" id="IPR050625">
    <property type="entry name" value="ParA/MinD_ATPase"/>
</dbReference>
<dbReference type="InterPro" id="IPR027417">
    <property type="entry name" value="P-loop_NTPase"/>
</dbReference>
<feature type="compositionally biased region" description="Acidic residues" evidence="1">
    <location>
        <begin position="90"/>
        <end position="103"/>
    </location>
</feature>
<reference evidence="3 4" key="1">
    <citation type="submission" date="2023-09" db="EMBL/GenBank/DDBJ databases">
        <title>Microbacterium fusihabitans sp. nov., Microbacterium phycihabitans sp. nov., and Microbacterium cervinum sp. nov., isolated from dried seaweeds of beach.</title>
        <authorList>
            <person name="Lee S.D."/>
        </authorList>
    </citation>
    <scope>NUCLEOTIDE SEQUENCE [LARGE SCALE GENOMIC DNA]</scope>
    <source>
        <strain evidence="3 4">KSW4-17</strain>
    </source>
</reference>
<dbReference type="SUPFAM" id="SSF52540">
    <property type="entry name" value="P-loop containing nucleoside triphosphate hydrolases"/>
    <property type="match status" value="1"/>
</dbReference>
<feature type="compositionally biased region" description="Low complexity" evidence="1">
    <location>
        <begin position="234"/>
        <end position="251"/>
    </location>
</feature>
<dbReference type="PANTHER" id="PTHR43384">
    <property type="entry name" value="SEPTUM SITE-DETERMINING PROTEIN MIND HOMOLOG, CHLOROPLASTIC-RELATED"/>
    <property type="match status" value="1"/>
</dbReference>
<dbReference type="PANTHER" id="PTHR43384:SF14">
    <property type="entry name" value="ESX-1 SECRETION-ASSOCIATED PROTEIN ESPI"/>
    <property type="match status" value="1"/>
</dbReference>
<feature type="compositionally biased region" description="Acidic residues" evidence="1">
    <location>
        <begin position="154"/>
        <end position="164"/>
    </location>
</feature>
<dbReference type="RefSeq" id="WP_315992996.1">
    <property type="nucleotide sequence ID" value="NZ_JAWDIS010000001.1"/>
</dbReference>
<proteinExistence type="predicted"/>
<dbReference type="Gene3D" id="3.40.50.300">
    <property type="entry name" value="P-loop containing nucleotide triphosphate hydrolases"/>
    <property type="match status" value="1"/>
</dbReference>
<feature type="compositionally biased region" description="Basic and acidic residues" evidence="1">
    <location>
        <begin position="256"/>
        <end position="273"/>
    </location>
</feature>
<evidence type="ECO:0000313" key="3">
    <source>
        <dbReference type="EMBL" id="MDU0365684.1"/>
    </source>
</evidence>
<evidence type="ECO:0000256" key="1">
    <source>
        <dbReference type="SAM" id="MobiDB-lite"/>
    </source>
</evidence>
<feature type="compositionally biased region" description="Acidic residues" evidence="1">
    <location>
        <begin position="322"/>
        <end position="349"/>
    </location>
</feature>
<feature type="region of interest" description="Disordered" evidence="1">
    <location>
        <begin position="64"/>
        <end position="310"/>
    </location>
</feature>
<feature type="region of interest" description="Disordered" evidence="1">
    <location>
        <begin position="322"/>
        <end position="444"/>
    </location>
</feature>
<dbReference type="Pfam" id="PF01656">
    <property type="entry name" value="CbiA"/>
    <property type="match status" value="1"/>
</dbReference>
<dbReference type="EMBL" id="JAWDIS010000001">
    <property type="protein sequence ID" value="MDU0365684.1"/>
    <property type="molecule type" value="Genomic_DNA"/>
</dbReference>
<name>A0ABU3T2T5_9MICO</name>
<sequence>MTPDRTDANPDENAEHGVLDESGNLDTASITILGGYTAQVSVDLPATSDDDDLDDDVIEDEIPFDDADLAALDDSSAPRRLASETHDDEVAAEVDELATDEIILEPHPDDAHHDGAHGDEPHQDAGSADDDVHDAEVVGDDPEGPYEAPAADGSGDDARDDDQDAAPAEHEGAGPVDEGAPERDAVEHEADGEASHDDASDDEGDVERAEYGDDRQDDLGGAPAHDDVEDVDAEASVTDDAGVEAGDVDATTPRASADERSLDEHPDTAHESLETVPGPDAPAPDDAISEVGATPDEAPENAAASDDLHDVEVVDDVELYEADAAEPFDEEPFDEQPLDEEPFDEEPIEEGSIGASAEPLTHAPWVPETGVSASADETDDEVVEAAIDDDHDDEDASDAGSASESDDHARATDDAVLLTARVAEEPASAPTDGARPQTGATTVPAPTVPAAAAAAAASPATRAVPTGSVPTTRAERAATGVIGTVPLTRRQAHQADDAARTAEEAARVDRAHAMERVRTPAPEVALTSKRIGQIDDSRESADLLTADRLLDPKQISRPEPEGLWQQLVYSASRHRINLGDGRRARQRKELDRRISAPLAGGARFVPVLSRKGGVGKTTVTSLLGMALADARDDRIIAVDANPDRGTLADRVGRPNGRTVRDLVRAHDEMAGYNDVSSIVARDATRLDVLASDADPRQSEAFSDDDYRQVADVAAHYYSIVLTDTGTGIVHSVMGATLELADTLVIVAGLSVDEARLASETLTWLETNGYAARVRDAVVVLNNSRPGAPLVRESELESHFRSRVRTVIRMPYDARIAAGSAITFRDLQPGTRQAARELAAAVVEGLRAPVASA</sequence>
<feature type="compositionally biased region" description="Basic and acidic residues" evidence="1">
    <location>
        <begin position="206"/>
        <end position="218"/>
    </location>
</feature>
<dbReference type="Proteomes" id="UP001263371">
    <property type="component" value="Unassembled WGS sequence"/>
</dbReference>
<feature type="compositionally biased region" description="Basic and acidic residues" evidence="1">
    <location>
        <begin position="104"/>
        <end position="123"/>
    </location>
</feature>
<dbReference type="InterPro" id="IPR002586">
    <property type="entry name" value="CobQ/CobB/MinD/ParA_Nub-bd_dom"/>
</dbReference>
<feature type="compositionally biased region" description="Acidic residues" evidence="1">
    <location>
        <begin position="127"/>
        <end position="144"/>
    </location>
</feature>
<feature type="compositionally biased region" description="Basic and acidic residues" evidence="1">
    <location>
        <begin position="180"/>
        <end position="198"/>
    </location>
</feature>
<feature type="region of interest" description="Disordered" evidence="1">
    <location>
        <begin position="1"/>
        <end position="25"/>
    </location>
</feature>
<organism evidence="3 4">
    <name type="scientific">Microbacterium galbum</name>
    <dbReference type="NCBI Taxonomy" id="3075994"/>
    <lineage>
        <taxon>Bacteria</taxon>
        <taxon>Bacillati</taxon>
        <taxon>Actinomycetota</taxon>
        <taxon>Actinomycetes</taxon>
        <taxon>Micrococcales</taxon>
        <taxon>Microbacteriaceae</taxon>
        <taxon>Microbacterium</taxon>
    </lineage>
</organism>
<protein>
    <submittedName>
        <fullName evidence="3">MinD/ParA family protein</fullName>
    </submittedName>
</protein>
<feature type="compositionally biased region" description="Basic and acidic residues" evidence="1">
    <location>
        <begin position="1"/>
        <end position="19"/>
    </location>
</feature>
<comment type="caution">
    <text evidence="3">The sequence shown here is derived from an EMBL/GenBank/DDBJ whole genome shotgun (WGS) entry which is preliminary data.</text>
</comment>
<evidence type="ECO:0000313" key="4">
    <source>
        <dbReference type="Proteomes" id="UP001263371"/>
    </source>
</evidence>
<accession>A0ABU3T2T5</accession>
<evidence type="ECO:0000259" key="2">
    <source>
        <dbReference type="Pfam" id="PF01656"/>
    </source>
</evidence>